<feature type="domain" description="GP-PDE" evidence="7">
    <location>
        <begin position="89"/>
        <end position="403"/>
    </location>
</feature>
<name>A0AA37X935_9MICO</name>
<comment type="catalytic activity">
    <reaction evidence="6">
        <text>a sn-glycero-3-phosphodiester + H2O = an alcohol + sn-glycerol 3-phosphate + H(+)</text>
        <dbReference type="Rhea" id="RHEA:12969"/>
        <dbReference type="ChEBI" id="CHEBI:15377"/>
        <dbReference type="ChEBI" id="CHEBI:15378"/>
        <dbReference type="ChEBI" id="CHEBI:30879"/>
        <dbReference type="ChEBI" id="CHEBI:57597"/>
        <dbReference type="ChEBI" id="CHEBI:83408"/>
        <dbReference type="EC" id="3.1.4.46"/>
    </reaction>
</comment>
<dbReference type="Proteomes" id="UP001157160">
    <property type="component" value="Unassembled WGS sequence"/>
</dbReference>
<dbReference type="EC" id="3.1.4.46" evidence="2"/>
<dbReference type="GO" id="GO:0008889">
    <property type="term" value="F:glycerophosphodiester phosphodiesterase activity"/>
    <property type="evidence" value="ECO:0007669"/>
    <property type="project" value="UniProtKB-EC"/>
</dbReference>
<proteinExistence type="inferred from homology"/>
<comment type="caution">
    <text evidence="8">The sequence shown here is derived from an EMBL/GenBank/DDBJ whole genome shotgun (WGS) entry which is preliminary data.</text>
</comment>
<evidence type="ECO:0000256" key="6">
    <source>
        <dbReference type="ARBA" id="ARBA00047512"/>
    </source>
</evidence>
<sequence length="407" mass="44069">MNLSDAWGARLGVRLRLKGGAAAPLQDGACAAFRRPRRRLGACGERFALRWEPTRRRAAPDADGGPLFIRSPYRGGVNAPRPLGRNPHPLVIAHRGASGHRVEHSRAAYELGIAQGADAVEPDLVPTRDGVLVVRHENEISGTTDVAERPEFAHRRRSRTVDGKRLDGWFTEDFTWAELQGLRLRERLPKLRPSNDVRATGGGMLRFVDLLDLLEAADRPVRLIAEIKHAAHFEAAGFPMHELLLAELGSRLDGLVTVESFEQTVLRQLRASGFGGRTVLLAEASGAPADLVARHGSTAPDYASFLTDEGLAAIAAEEHGVSVDKTLLLGRSDTTDLVDRAHAAGLEVYAWTLRPENAFLAPRHRGPGGRAAHGDWRAEFRAVLATGLDGVFADHPDLALAVRAGLA</sequence>
<evidence type="ECO:0000256" key="1">
    <source>
        <dbReference type="ARBA" id="ARBA00007277"/>
    </source>
</evidence>
<evidence type="ECO:0000256" key="3">
    <source>
        <dbReference type="ARBA" id="ARBA00022729"/>
    </source>
</evidence>
<dbReference type="SUPFAM" id="SSF51695">
    <property type="entry name" value="PLC-like phosphodiesterases"/>
    <property type="match status" value="1"/>
</dbReference>
<dbReference type="GO" id="GO:0042597">
    <property type="term" value="C:periplasmic space"/>
    <property type="evidence" value="ECO:0007669"/>
    <property type="project" value="TreeGrafter"/>
</dbReference>
<dbReference type="Gene3D" id="3.20.20.190">
    <property type="entry name" value="Phosphatidylinositol (PI) phosphodiesterase"/>
    <property type="match status" value="1"/>
</dbReference>
<dbReference type="AlphaFoldDB" id="A0AA37X935"/>
<evidence type="ECO:0000256" key="4">
    <source>
        <dbReference type="ARBA" id="ARBA00022798"/>
    </source>
</evidence>
<dbReference type="Pfam" id="PF03009">
    <property type="entry name" value="GDPD"/>
    <property type="match status" value="1"/>
</dbReference>
<keyword evidence="5" id="KW-0378">Hydrolase</keyword>
<comment type="similarity">
    <text evidence="1">Belongs to the glycerophosphoryl diester phosphodiesterase family.</text>
</comment>
<evidence type="ECO:0000313" key="9">
    <source>
        <dbReference type="Proteomes" id="UP001157160"/>
    </source>
</evidence>
<keyword evidence="9" id="KW-1185">Reference proteome</keyword>
<keyword evidence="3" id="KW-0732">Signal</keyword>
<dbReference type="GO" id="GO:0006629">
    <property type="term" value="P:lipid metabolic process"/>
    <property type="evidence" value="ECO:0007669"/>
    <property type="project" value="InterPro"/>
</dbReference>
<dbReference type="PANTHER" id="PTHR43620:SF7">
    <property type="entry name" value="GLYCEROPHOSPHODIESTER PHOSPHODIESTERASE GDPD5-RELATED"/>
    <property type="match status" value="1"/>
</dbReference>
<reference evidence="8 9" key="1">
    <citation type="journal article" date="2014" name="Int. J. Syst. Evol. Microbiol.">
        <title>Complete genome sequence of Corynebacterium casei LMG S-19264T (=DSM 44701T), isolated from a smear-ripened cheese.</title>
        <authorList>
            <consortium name="US DOE Joint Genome Institute (JGI-PGF)"/>
            <person name="Walter F."/>
            <person name="Albersmeier A."/>
            <person name="Kalinowski J."/>
            <person name="Ruckert C."/>
        </authorList>
    </citation>
    <scope>NUCLEOTIDE SEQUENCE [LARGE SCALE GENOMIC DNA]</scope>
    <source>
        <strain evidence="8 9">NBRC 112289</strain>
    </source>
</reference>
<gene>
    <name evidence="8" type="ORF">GCM10025874_14070</name>
</gene>
<dbReference type="PANTHER" id="PTHR43620">
    <property type="entry name" value="GLYCEROPHOSPHORYL DIESTER PHOSPHODIESTERASE"/>
    <property type="match status" value="1"/>
</dbReference>
<evidence type="ECO:0000256" key="5">
    <source>
        <dbReference type="ARBA" id="ARBA00022801"/>
    </source>
</evidence>
<dbReference type="InterPro" id="IPR017946">
    <property type="entry name" value="PLC-like_Pdiesterase_TIM-brl"/>
</dbReference>
<dbReference type="EMBL" id="BSUL01000001">
    <property type="protein sequence ID" value="GMA28154.1"/>
    <property type="molecule type" value="Genomic_DNA"/>
</dbReference>
<evidence type="ECO:0000259" key="7">
    <source>
        <dbReference type="PROSITE" id="PS51704"/>
    </source>
</evidence>
<dbReference type="PROSITE" id="PS51704">
    <property type="entry name" value="GP_PDE"/>
    <property type="match status" value="1"/>
</dbReference>
<dbReference type="InterPro" id="IPR030395">
    <property type="entry name" value="GP_PDE_dom"/>
</dbReference>
<evidence type="ECO:0000313" key="8">
    <source>
        <dbReference type="EMBL" id="GMA28154.1"/>
    </source>
</evidence>
<organism evidence="8 9">
    <name type="scientific">Arenivirga flava</name>
    <dbReference type="NCBI Taxonomy" id="1930060"/>
    <lineage>
        <taxon>Bacteria</taxon>
        <taxon>Bacillati</taxon>
        <taxon>Actinomycetota</taxon>
        <taxon>Actinomycetes</taxon>
        <taxon>Micrococcales</taxon>
        <taxon>Microbacteriaceae</taxon>
        <taxon>Arenivirga</taxon>
    </lineage>
</organism>
<dbReference type="GO" id="GO:0006071">
    <property type="term" value="P:glycerol metabolic process"/>
    <property type="evidence" value="ECO:0007669"/>
    <property type="project" value="UniProtKB-KW"/>
</dbReference>
<accession>A0AA37X935</accession>
<keyword evidence="4" id="KW-0319">Glycerol metabolism</keyword>
<protein>
    <recommendedName>
        <fullName evidence="2">glycerophosphodiester phosphodiesterase</fullName>
        <ecNumber evidence="2">3.1.4.46</ecNumber>
    </recommendedName>
</protein>
<evidence type="ECO:0000256" key="2">
    <source>
        <dbReference type="ARBA" id="ARBA00012247"/>
    </source>
</evidence>